<comment type="subcellular location">
    <subcellularLocation>
        <location evidence="7">Nucleus</location>
    </subcellularLocation>
</comment>
<sequence>MATDTLTDEFRTFLEGCTPEMASQIISALQQAGRHTEPSAASGMTGSAVAKTSKRQRKKQKAELALALHGPVGPLRPLNSWMAFRNFYNRMLSPRTQKAISKLLRILWKADPFKAKWAIIAKTYSTLRGHLEKKDAPLDAFFIICAPLVGVIPPEEYLQTMGWQLGSPQDGDDENMPQITRLFTPDLDSFPEEFTTTTLSVDDLVNHCYAQGYANSSSNGSPSVSTQGSLTMVSKPTAITTNDEGEATQMASSAQTNTDSVSAAATSNNSTDEELRQALLSEIAKSPSSQAFSAPAPAPAGQASLEQAASGLQQLGAENPYVAAFDPASMFDVNFNPVDPNTTVEDNGDWDAFELGFLGPGAFPRVEHEQDSALSDGMSIDWDAFVNQ</sequence>
<comment type="similarity">
    <text evidence="7">Belongs to the MATALPHA1 family.</text>
</comment>
<evidence type="ECO:0000256" key="4">
    <source>
        <dbReference type="ARBA" id="ARBA00023163"/>
    </source>
</evidence>
<feature type="region of interest" description="Disordered" evidence="8">
    <location>
        <begin position="32"/>
        <end position="55"/>
    </location>
</feature>
<gene>
    <name evidence="10" type="ORF">PRZ48_013650</name>
</gene>
<name>A0ABR0E1N0_ZASCE</name>
<dbReference type="Proteomes" id="UP001305779">
    <property type="component" value="Unassembled WGS sequence"/>
</dbReference>
<proteinExistence type="inferred from homology"/>
<feature type="region of interest" description="Disordered" evidence="8">
    <location>
        <begin position="286"/>
        <end position="305"/>
    </location>
</feature>
<reference evidence="10 11" key="1">
    <citation type="journal article" date="2023" name="G3 (Bethesda)">
        <title>A chromosome-level genome assembly of Zasmidium syzygii isolated from banana leaves.</title>
        <authorList>
            <person name="van Westerhoven A.C."/>
            <person name="Mehrabi R."/>
            <person name="Talebi R."/>
            <person name="Steentjes M.B.F."/>
            <person name="Corcolon B."/>
            <person name="Chong P.A."/>
            <person name="Kema G.H.J."/>
            <person name="Seidl M.F."/>
        </authorList>
    </citation>
    <scope>NUCLEOTIDE SEQUENCE [LARGE SCALE GENOMIC DNA]</scope>
    <source>
        <strain evidence="10 11">P124</strain>
    </source>
</reference>
<keyword evidence="5 7" id="KW-0539">Nucleus</keyword>
<dbReference type="PROSITE" id="PS51325">
    <property type="entry name" value="ALPHA_BOX"/>
    <property type="match status" value="1"/>
</dbReference>
<keyword evidence="11" id="KW-1185">Reference proteome</keyword>
<evidence type="ECO:0000256" key="5">
    <source>
        <dbReference type="ARBA" id="ARBA00023242"/>
    </source>
</evidence>
<keyword evidence="3 7" id="KW-0238">DNA-binding</keyword>
<keyword evidence="2 7" id="KW-0805">Transcription regulation</keyword>
<evidence type="ECO:0000259" key="9">
    <source>
        <dbReference type="PROSITE" id="PS51325"/>
    </source>
</evidence>
<dbReference type="InterPro" id="IPR006856">
    <property type="entry name" value="MATalpha_HMGbox"/>
</dbReference>
<comment type="function">
    <text evidence="6">Mating type proteins are sequence specific DNA-binding proteins that act as master switches in fungal differentiation by controlling gene expression in a cell type-specific fashion. Transcriptional activator that induces the transcription of alpha-specific genes.</text>
</comment>
<dbReference type="Pfam" id="PF04769">
    <property type="entry name" value="MATalpha_HMGbox"/>
    <property type="match status" value="1"/>
</dbReference>
<organism evidence="10 11">
    <name type="scientific">Zasmidium cellare</name>
    <name type="common">Wine cellar mold</name>
    <name type="synonym">Racodium cellare</name>
    <dbReference type="NCBI Taxonomy" id="395010"/>
    <lineage>
        <taxon>Eukaryota</taxon>
        <taxon>Fungi</taxon>
        <taxon>Dikarya</taxon>
        <taxon>Ascomycota</taxon>
        <taxon>Pezizomycotina</taxon>
        <taxon>Dothideomycetes</taxon>
        <taxon>Dothideomycetidae</taxon>
        <taxon>Mycosphaerellales</taxon>
        <taxon>Mycosphaerellaceae</taxon>
        <taxon>Zasmidium</taxon>
    </lineage>
</organism>
<evidence type="ECO:0000256" key="2">
    <source>
        <dbReference type="ARBA" id="ARBA00023015"/>
    </source>
</evidence>
<accession>A0ABR0E1N0</accession>
<evidence type="ECO:0000313" key="11">
    <source>
        <dbReference type="Proteomes" id="UP001305779"/>
    </source>
</evidence>
<comment type="caution">
    <text evidence="10">The sequence shown here is derived from an EMBL/GenBank/DDBJ whole genome shotgun (WGS) entry which is preliminary data.</text>
</comment>
<evidence type="ECO:0000256" key="7">
    <source>
        <dbReference type="RuleBase" id="RU003516"/>
    </source>
</evidence>
<evidence type="ECO:0000256" key="1">
    <source>
        <dbReference type="ARBA" id="ARBA00015083"/>
    </source>
</evidence>
<feature type="compositionally biased region" description="Low complexity" evidence="8">
    <location>
        <begin position="256"/>
        <end position="270"/>
    </location>
</feature>
<feature type="region of interest" description="Disordered" evidence="8">
    <location>
        <begin position="242"/>
        <end position="274"/>
    </location>
</feature>
<evidence type="ECO:0000256" key="8">
    <source>
        <dbReference type="SAM" id="MobiDB-lite"/>
    </source>
</evidence>
<evidence type="ECO:0000313" key="10">
    <source>
        <dbReference type="EMBL" id="KAK4495319.1"/>
    </source>
</evidence>
<keyword evidence="4 7" id="KW-0804">Transcription</keyword>
<feature type="domain" description="Alpha box" evidence="9">
    <location>
        <begin position="73"/>
        <end position="128"/>
    </location>
</feature>
<evidence type="ECO:0000256" key="6">
    <source>
        <dbReference type="ARBA" id="ARBA00035106"/>
    </source>
</evidence>
<evidence type="ECO:0000256" key="3">
    <source>
        <dbReference type="ARBA" id="ARBA00023125"/>
    </source>
</evidence>
<feature type="compositionally biased region" description="Low complexity" evidence="8">
    <location>
        <begin position="286"/>
        <end position="304"/>
    </location>
</feature>
<protein>
    <recommendedName>
        <fullName evidence="1">Mating-type protein MAT-1</fullName>
    </recommendedName>
</protein>
<dbReference type="EMBL" id="JAXOVC010000012">
    <property type="protein sequence ID" value="KAK4495319.1"/>
    <property type="molecule type" value="Genomic_DNA"/>
</dbReference>